<keyword evidence="2" id="KW-0378">Hydrolase</keyword>
<dbReference type="AlphaFoldDB" id="A0A8T4GWA1"/>
<sequence>MTRDRDTAEVDRPEKIPGGTGRFIDCPNCGGDGEIVDCWDDICIAQGRCMHEGNAICRECQGEGRVWMWFSEVLEQHPELRDDIEEPDR</sequence>
<feature type="region of interest" description="Disordered" evidence="1">
    <location>
        <begin position="1"/>
        <end position="20"/>
    </location>
</feature>
<organism evidence="2 3">
    <name type="scientific">Halolamina salifodinae</name>
    <dbReference type="NCBI Taxonomy" id="1202767"/>
    <lineage>
        <taxon>Archaea</taxon>
        <taxon>Methanobacteriati</taxon>
        <taxon>Methanobacteriota</taxon>
        <taxon>Stenosarchaea group</taxon>
        <taxon>Halobacteria</taxon>
        <taxon>Halobacteriales</taxon>
        <taxon>Haloferacaceae</taxon>
    </lineage>
</organism>
<dbReference type="RefSeq" id="WP_209490025.1">
    <property type="nucleotide sequence ID" value="NZ_JAGGLC010000001.1"/>
</dbReference>
<name>A0A8T4GWA1_9EURY</name>
<dbReference type="GO" id="GO:0004527">
    <property type="term" value="F:exonuclease activity"/>
    <property type="evidence" value="ECO:0007669"/>
    <property type="project" value="UniProtKB-KW"/>
</dbReference>
<reference evidence="2" key="1">
    <citation type="submission" date="2021-03" db="EMBL/GenBank/DDBJ databases">
        <title>Genomic Encyclopedia of Type Strains, Phase IV (KMG-IV): sequencing the most valuable type-strain genomes for metagenomic binning, comparative biology and taxonomic classification.</title>
        <authorList>
            <person name="Goeker M."/>
        </authorList>
    </citation>
    <scope>NUCLEOTIDE SEQUENCE</scope>
    <source>
        <strain evidence="2">DSM 26232</strain>
    </source>
</reference>
<protein>
    <submittedName>
        <fullName evidence="2">RecJ-like exonuclease</fullName>
    </submittedName>
</protein>
<keyword evidence="3" id="KW-1185">Reference proteome</keyword>
<dbReference type="OrthoDB" id="204867at2157"/>
<dbReference type="EMBL" id="JAGGLC010000001">
    <property type="protein sequence ID" value="MBP1985964.1"/>
    <property type="molecule type" value="Genomic_DNA"/>
</dbReference>
<evidence type="ECO:0000256" key="1">
    <source>
        <dbReference type="SAM" id="MobiDB-lite"/>
    </source>
</evidence>
<gene>
    <name evidence="2" type="ORF">J2753_000437</name>
</gene>
<evidence type="ECO:0000313" key="2">
    <source>
        <dbReference type="EMBL" id="MBP1985964.1"/>
    </source>
</evidence>
<evidence type="ECO:0000313" key="3">
    <source>
        <dbReference type="Proteomes" id="UP000823736"/>
    </source>
</evidence>
<dbReference type="Proteomes" id="UP000823736">
    <property type="component" value="Unassembled WGS sequence"/>
</dbReference>
<feature type="compositionally biased region" description="Basic and acidic residues" evidence="1">
    <location>
        <begin position="1"/>
        <end position="15"/>
    </location>
</feature>
<keyword evidence="2" id="KW-0269">Exonuclease</keyword>
<proteinExistence type="predicted"/>
<accession>A0A8T4GWA1</accession>
<keyword evidence="2" id="KW-0540">Nuclease</keyword>
<comment type="caution">
    <text evidence="2">The sequence shown here is derived from an EMBL/GenBank/DDBJ whole genome shotgun (WGS) entry which is preliminary data.</text>
</comment>